<comment type="catalytic activity">
    <reaction evidence="1">
        <text>ATP + protein L-histidine = ADP + protein N-phospho-L-histidine.</text>
        <dbReference type="EC" id="2.7.13.3"/>
    </reaction>
</comment>
<feature type="transmembrane region" description="Helical" evidence="10">
    <location>
        <begin position="183"/>
        <end position="205"/>
    </location>
</feature>
<evidence type="ECO:0000313" key="13">
    <source>
        <dbReference type="EMBL" id="MDT0379769.1"/>
    </source>
</evidence>
<dbReference type="InterPro" id="IPR003594">
    <property type="entry name" value="HATPase_dom"/>
</dbReference>
<name>A0ABU2NS04_9ACTN</name>
<keyword evidence="7" id="KW-0067">ATP-binding</keyword>
<evidence type="ECO:0000256" key="7">
    <source>
        <dbReference type="ARBA" id="ARBA00022840"/>
    </source>
</evidence>
<dbReference type="EC" id="2.7.13.3" evidence="2"/>
<feature type="region of interest" description="Disordered" evidence="9">
    <location>
        <begin position="1"/>
        <end position="56"/>
    </location>
</feature>
<keyword evidence="10" id="KW-0472">Membrane</keyword>
<keyword evidence="8" id="KW-0902">Two-component regulatory system</keyword>
<gene>
    <name evidence="13" type="ORF">RM572_13470</name>
</gene>
<dbReference type="PANTHER" id="PTHR24421">
    <property type="entry name" value="NITRATE/NITRITE SENSOR PROTEIN NARX-RELATED"/>
    <property type="match status" value="1"/>
</dbReference>
<keyword evidence="10" id="KW-0812">Transmembrane</keyword>
<evidence type="ECO:0000259" key="11">
    <source>
        <dbReference type="Pfam" id="PF02518"/>
    </source>
</evidence>
<keyword evidence="10" id="KW-1133">Transmembrane helix</keyword>
<protein>
    <recommendedName>
        <fullName evidence="2">histidine kinase</fullName>
        <ecNumber evidence="2">2.7.13.3</ecNumber>
    </recommendedName>
</protein>
<evidence type="ECO:0000313" key="14">
    <source>
        <dbReference type="Proteomes" id="UP001183414"/>
    </source>
</evidence>
<dbReference type="InterPro" id="IPR050482">
    <property type="entry name" value="Sensor_HK_TwoCompSys"/>
</dbReference>
<evidence type="ECO:0000256" key="10">
    <source>
        <dbReference type="SAM" id="Phobius"/>
    </source>
</evidence>
<sequence>MNAHGAAGFRGTREVPDARETSGTRENFDAGDGTAADEVRAGDQRRAGDAPAQGGGRLRRAVRAPLTALRWMRRGWLTDAVVAVLASLDVYFSLPTPHLWQTVLSWVAAGALLLRRRWPRLTLALALPGLYAGVALLASIVALGTLASRCRVAWQVRLAVVAVVTGSFIPWPLSRFAEAEPGLLVQNLIYALVLGVGPAVIGLLVQTRQDLSARVAELATVRDHERELHARTVLAREHARLAREMHDVVSHKASLMAVQAGALEVTAADPEVKEAAGTLRRLATGTLEELRGMIVVLRAAGAGPTELLPQPRLGNLPELVEGSGLDAELRMDGADGRRLPEAVERTAYRTVQEALTNVRKHAPGARTLVTVDVDDEALRVSIRNGPPDGAAPRPDIPGGGHGIVGLQERAVLLGGRLTFGPTPEGGYAVRAEVPLERPAKHASAH</sequence>
<evidence type="ECO:0000256" key="8">
    <source>
        <dbReference type="ARBA" id="ARBA00023012"/>
    </source>
</evidence>
<dbReference type="CDD" id="cd16917">
    <property type="entry name" value="HATPase_UhpB-NarQ-NarX-like"/>
    <property type="match status" value="1"/>
</dbReference>
<keyword evidence="4" id="KW-0808">Transferase</keyword>
<accession>A0ABU2NS04</accession>
<dbReference type="InterPro" id="IPR036890">
    <property type="entry name" value="HATPase_C_sf"/>
</dbReference>
<dbReference type="Pfam" id="PF07730">
    <property type="entry name" value="HisKA_3"/>
    <property type="match status" value="1"/>
</dbReference>
<dbReference type="Gene3D" id="1.20.5.1930">
    <property type="match status" value="1"/>
</dbReference>
<reference evidence="14" key="1">
    <citation type="submission" date="2023-07" db="EMBL/GenBank/DDBJ databases">
        <title>30 novel species of actinomycetes from the DSMZ collection.</title>
        <authorList>
            <person name="Nouioui I."/>
        </authorList>
    </citation>
    <scope>NUCLEOTIDE SEQUENCE [LARGE SCALE GENOMIC DNA]</scope>
    <source>
        <strain evidence="14">DSM 42041</strain>
    </source>
</reference>
<evidence type="ECO:0000256" key="6">
    <source>
        <dbReference type="ARBA" id="ARBA00022777"/>
    </source>
</evidence>
<evidence type="ECO:0000256" key="3">
    <source>
        <dbReference type="ARBA" id="ARBA00022553"/>
    </source>
</evidence>
<feature type="domain" description="Histidine kinase/HSP90-like ATPase" evidence="11">
    <location>
        <begin position="344"/>
        <end position="436"/>
    </location>
</feature>
<evidence type="ECO:0000256" key="2">
    <source>
        <dbReference type="ARBA" id="ARBA00012438"/>
    </source>
</evidence>
<dbReference type="GO" id="GO:0016301">
    <property type="term" value="F:kinase activity"/>
    <property type="evidence" value="ECO:0007669"/>
    <property type="project" value="UniProtKB-KW"/>
</dbReference>
<proteinExistence type="predicted"/>
<evidence type="ECO:0000256" key="9">
    <source>
        <dbReference type="SAM" id="MobiDB-lite"/>
    </source>
</evidence>
<dbReference type="PANTHER" id="PTHR24421:SF10">
    <property type="entry name" value="NITRATE_NITRITE SENSOR PROTEIN NARQ"/>
    <property type="match status" value="1"/>
</dbReference>
<evidence type="ECO:0000256" key="4">
    <source>
        <dbReference type="ARBA" id="ARBA00022679"/>
    </source>
</evidence>
<feature type="transmembrane region" description="Helical" evidence="10">
    <location>
        <begin position="121"/>
        <end position="146"/>
    </location>
</feature>
<evidence type="ECO:0000256" key="1">
    <source>
        <dbReference type="ARBA" id="ARBA00000085"/>
    </source>
</evidence>
<dbReference type="EMBL" id="JAVREQ010000010">
    <property type="protein sequence ID" value="MDT0379769.1"/>
    <property type="molecule type" value="Genomic_DNA"/>
</dbReference>
<keyword evidence="14" id="KW-1185">Reference proteome</keyword>
<dbReference type="Gene3D" id="3.30.565.10">
    <property type="entry name" value="Histidine kinase-like ATPase, C-terminal domain"/>
    <property type="match status" value="1"/>
</dbReference>
<keyword evidence="3" id="KW-0597">Phosphoprotein</keyword>
<dbReference type="Proteomes" id="UP001183414">
    <property type="component" value="Unassembled WGS sequence"/>
</dbReference>
<dbReference type="RefSeq" id="WP_311673557.1">
    <property type="nucleotide sequence ID" value="NZ_JAVREQ010000010.1"/>
</dbReference>
<feature type="domain" description="Signal transduction histidine kinase subgroup 3 dimerisation and phosphoacceptor" evidence="12">
    <location>
        <begin position="237"/>
        <end position="300"/>
    </location>
</feature>
<keyword evidence="5" id="KW-0547">Nucleotide-binding</keyword>
<dbReference type="Pfam" id="PF02518">
    <property type="entry name" value="HATPase_c"/>
    <property type="match status" value="1"/>
</dbReference>
<feature type="transmembrane region" description="Helical" evidence="10">
    <location>
        <begin position="152"/>
        <end position="171"/>
    </location>
</feature>
<feature type="compositionally biased region" description="Basic and acidic residues" evidence="9">
    <location>
        <begin position="11"/>
        <end position="28"/>
    </location>
</feature>
<evidence type="ECO:0000259" key="12">
    <source>
        <dbReference type="Pfam" id="PF07730"/>
    </source>
</evidence>
<feature type="compositionally biased region" description="Basic and acidic residues" evidence="9">
    <location>
        <begin position="37"/>
        <end position="48"/>
    </location>
</feature>
<organism evidence="13 14">
    <name type="scientific">Streptomyces hazeniae</name>
    <dbReference type="NCBI Taxonomy" id="3075538"/>
    <lineage>
        <taxon>Bacteria</taxon>
        <taxon>Bacillati</taxon>
        <taxon>Actinomycetota</taxon>
        <taxon>Actinomycetes</taxon>
        <taxon>Kitasatosporales</taxon>
        <taxon>Streptomycetaceae</taxon>
        <taxon>Streptomyces</taxon>
    </lineage>
</organism>
<evidence type="ECO:0000256" key="5">
    <source>
        <dbReference type="ARBA" id="ARBA00022741"/>
    </source>
</evidence>
<keyword evidence="6 13" id="KW-0418">Kinase</keyword>
<dbReference type="InterPro" id="IPR011712">
    <property type="entry name" value="Sig_transdc_His_kin_sub3_dim/P"/>
</dbReference>
<dbReference type="SUPFAM" id="SSF55874">
    <property type="entry name" value="ATPase domain of HSP90 chaperone/DNA topoisomerase II/histidine kinase"/>
    <property type="match status" value="1"/>
</dbReference>
<comment type="caution">
    <text evidence="13">The sequence shown here is derived from an EMBL/GenBank/DDBJ whole genome shotgun (WGS) entry which is preliminary data.</text>
</comment>